<comment type="similarity">
    <text evidence="1">Belongs to the trichodiene synthase family.</text>
</comment>
<gene>
    <name evidence="3" type="ORF">FB45DRAFT_876539</name>
</gene>
<organism evidence="3 4">
    <name type="scientific">Roridomyces roridus</name>
    <dbReference type="NCBI Taxonomy" id="1738132"/>
    <lineage>
        <taxon>Eukaryota</taxon>
        <taxon>Fungi</taxon>
        <taxon>Dikarya</taxon>
        <taxon>Basidiomycota</taxon>
        <taxon>Agaricomycotina</taxon>
        <taxon>Agaricomycetes</taxon>
        <taxon>Agaricomycetidae</taxon>
        <taxon>Agaricales</taxon>
        <taxon>Marasmiineae</taxon>
        <taxon>Mycenaceae</taxon>
        <taxon>Roridomyces</taxon>
    </lineage>
</organism>
<keyword evidence="4" id="KW-1185">Reference proteome</keyword>
<dbReference type="SFLD" id="SFLDS00005">
    <property type="entry name" value="Isoprenoid_Synthase_Type_I"/>
    <property type="match status" value="1"/>
</dbReference>
<evidence type="ECO:0000313" key="4">
    <source>
        <dbReference type="Proteomes" id="UP001221142"/>
    </source>
</evidence>
<evidence type="ECO:0000256" key="2">
    <source>
        <dbReference type="ARBA" id="ARBA00023239"/>
    </source>
</evidence>
<evidence type="ECO:0000313" key="3">
    <source>
        <dbReference type="EMBL" id="KAJ7609440.1"/>
    </source>
</evidence>
<dbReference type="InterPro" id="IPR024652">
    <property type="entry name" value="Trichodiene_synth"/>
</dbReference>
<evidence type="ECO:0000256" key="1">
    <source>
        <dbReference type="ARBA" id="ARBA00007946"/>
    </source>
</evidence>
<accession>A0AAD7B498</accession>
<dbReference type="InterPro" id="IPR008949">
    <property type="entry name" value="Isoprenoid_synthase_dom_sf"/>
</dbReference>
<dbReference type="GO" id="GO:0016838">
    <property type="term" value="F:carbon-oxygen lyase activity, acting on phosphates"/>
    <property type="evidence" value="ECO:0007669"/>
    <property type="project" value="InterPro"/>
</dbReference>
<dbReference type="AlphaFoldDB" id="A0AAD7B498"/>
<reference evidence="3" key="1">
    <citation type="submission" date="2023-03" db="EMBL/GenBank/DDBJ databases">
        <title>Massive genome expansion in bonnet fungi (Mycena s.s.) driven by repeated elements and novel gene families across ecological guilds.</title>
        <authorList>
            <consortium name="Lawrence Berkeley National Laboratory"/>
            <person name="Harder C.B."/>
            <person name="Miyauchi S."/>
            <person name="Viragh M."/>
            <person name="Kuo A."/>
            <person name="Thoen E."/>
            <person name="Andreopoulos B."/>
            <person name="Lu D."/>
            <person name="Skrede I."/>
            <person name="Drula E."/>
            <person name="Henrissat B."/>
            <person name="Morin E."/>
            <person name="Kohler A."/>
            <person name="Barry K."/>
            <person name="LaButti K."/>
            <person name="Morin E."/>
            <person name="Salamov A."/>
            <person name="Lipzen A."/>
            <person name="Mereny Z."/>
            <person name="Hegedus B."/>
            <person name="Baldrian P."/>
            <person name="Stursova M."/>
            <person name="Weitz H."/>
            <person name="Taylor A."/>
            <person name="Grigoriev I.V."/>
            <person name="Nagy L.G."/>
            <person name="Martin F."/>
            <person name="Kauserud H."/>
        </authorList>
    </citation>
    <scope>NUCLEOTIDE SEQUENCE</scope>
    <source>
        <strain evidence="3">9284</strain>
    </source>
</reference>
<dbReference type="Gene3D" id="1.10.600.10">
    <property type="entry name" value="Farnesyl Diphosphate Synthase"/>
    <property type="match status" value="1"/>
</dbReference>
<proteinExistence type="inferred from homology"/>
<evidence type="ECO:0008006" key="5">
    <source>
        <dbReference type="Google" id="ProtNLM"/>
    </source>
</evidence>
<dbReference type="SUPFAM" id="SSF48576">
    <property type="entry name" value="Terpenoid synthases"/>
    <property type="match status" value="1"/>
</dbReference>
<keyword evidence="2" id="KW-0456">Lyase</keyword>
<dbReference type="Proteomes" id="UP001221142">
    <property type="component" value="Unassembled WGS sequence"/>
</dbReference>
<comment type="caution">
    <text evidence="3">The sequence shown here is derived from an EMBL/GenBank/DDBJ whole genome shotgun (WGS) entry which is preliminary data.</text>
</comment>
<dbReference type="SFLD" id="SFLDG01021">
    <property type="entry name" value="Trichodiene_Synthase_Like"/>
    <property type="match status" value="1"/>
</dbReference>
<dbReference type="EMBL" id="JARKIF010000040">
    <property type="protein sequence ID" value="KAJ7609440.1"/>
    <property type="molecule type" value="Genomic_DNA"/>
</dbReference>
<name>A0AAD7B498_9AGAR</name>
<protein>
    <recommendedName>
        <fullName evidence="5">Terpenoid synthase</fullName>
    </recommendedName>
</protein>
<sequence>MSTPSNYTSCIQRLLTDIGYRYEPPQPKDAQYWGPFHTWMVHNLGPTLSYSPTQLDELEHCAGTLVERLYPHTQTSLKLVFAKLSAITVSMDDTIENDGMAEEIARFSHRLYMGQAQPAGTLLALYHELLKELSGMFGDEAVLRDAAVVPWISFLDACLIEKKIFTALREQDRNGTSEGTYLDGVAEKFPQYLRSKSGVPDAYAAVAFTSNTNQPYPLEKYVRAFPDFGFYILGIEIVSQFAMNDVTSFHKEELVDEKHTLIRLRARSLFFTGARGTGPDGKWTPFDTLVMLCDELRAATHRVDKILRVDDCEKGIDVDVEELEIAKRWRAFRDAYVSWHIETPRYKLDSMVSWVQQLPGQGISN</sequence>